<dbReference type="OrthoDB" id="9791073at2"/>
<dbReference type="EC" id="3.-.-.-" evidence="1"/>
<dbReference type="SUPFAM" id="SSF56784">
    <property type="entry name" value="HAD-like"/>
    <property type="match status" value="1"/>
</dbReference>
<evidence type="ECO:0000313" key="1">
    <source>
        <dbReference type="EMBL" id="SLN41184.1"/>
    </source>
</evidence>
<dbReference type="Pfam" id="PF13242">
    <property type="entry name" value="Hydrolase_like"/>
    <property type="match status" value="1"/>
</dbReference>
<proteinExistence type="predicted"/>
<keyword evidence="1" id="KW-0378">Hydrolase</keyword>
<accession>A0A1Y5SIW9</accession>
<dbReference type="InterPro" id="IPR023214">
    <property type="entry name" value="HAD_sf"/>
</dbReference>
<dbReference type="NCBIfam" id="TIGR01459">
    <property type="entry name" value="HAD-SF-IIA-hyp4"/>
    <property type="match status" value="1"/>
</dbReference>
<name>A0A1Y5SIW9_9RHOB</name>
<protein>
    <submittedName>
        <fullName evidence="1">Putative hydrolase YutF</fullName>
        <ecNumber evidence="1">3.-.-.-</ecNumber>
    </submittedName>
</protein>
<dbReference type="PANTHER" id="PTHR19288">
    <property type="entry name" value="4-NITROPHENYLPHOSPHATASE-RELATED"/>
    <property type="match status" value="1"/>
</dbReference>
<keyword evidence="2" id="KW-1185">Reference proteome</keyword>
<dbReference type="GO" id="GO:0005737">
    <property type="term" value="C:cytoplasm"/>
    <property type="evidence" value="ECO:0007669"/>
    <property type="project" value="TreeGrafter"/>
</dbReference>
<gene>
    <name evidence="1" type="primary">yutF</name>
    <name evidence="1" type="ORF">PSJ8397_02060</name>
</gene>
<dbReference type="Gene3D" id="3.40.50.1000">
    <property type="entry name" value="HAD superfamily/HAD-like"/>
    <property type="match status" value="2"/>
</dbReference>
<dbReference type="Pfam" id="PF13344">
    <property type="entry name" value="Hydrolase_6"/>
    <property type="match status" value="1"/>
</dbReference>
<dbReference type="RefSeq" id="WP_085864489.1">
    <property type="nucleotide sequence ID" value="NZ_FWFT01000003.1"/>
</dbReference>
<reference evidence="1 2" key="1">
    <citation type="submission" date="2017-03" db="EMBL/GenBank/DDBJ databases">
        <authorList>
            <person name="Afonso C.L."/>
            <person name="Miller P.J."/>
            <person name="Scott M.A."/>
            <person name="Spackman E."/>
            <person name="Goraichik I."/>
            <person name="Dimitrov K.M."/>
            <person name="Suarez D.L."/>
            <person name="Swayne D.E."/>
        </authorList>
    </citation>
    <scope>NUCLEOTIDE SEQUENCE [LARGE SCALE GENOMIC DNA]</scope>
    <source>
        <strain evidence="1 2">CECT 8397</strain>
    </source>
</reference>
<organism evidence="1 2">
    <name type="scientific">Pseudooctadecabacter jejudonensis</name>
    <dbReference type="NCBI Taxonomy" id="1391910"/>
    <lineage>
        <taxon>Bacteria</taxon>
        <taxon>Pseudomonadati</taxon>
        <taxon>Pseudomonadota</taxon>
        <taxon>Alphaproteobacteria</taxon>
        <taxon>Rhodobacterales</taxon>
        <taxon>Paracoccaceae</taxon>
        <taxon>Pseudooctadecabacter</taxon>
    </lineage>
</organism>
<dbReference type="InterPro" id="IPR036412">
    <property type="entry name" value="HAD-like_sf"/>
</dbReference>
<evidence type="ECO:0000313" key="2">
    <source>
        <dbReference type="Proteomes" id="UP000193623"/>
    </source>
</evidence>
<dbReference type="InterPro" id="IPR006356">
    <property type="entry name" value="HAD-SF_hydro_IIA_hyp3"/>
</dbReference>
<dbReference type="EMBL" id="FWFT01000003">
    <property type="protein sequence ID" value="SLN41184.1"/>
    <property type="molecule type" value="Genomic_DNA"/>
</dbReference>
<dbReference type="GO" id="GO:0016791">
    <property type="term" value="F:phosphatase activity"/>
    <property type="evidence" value="ECO:0007669"/>
    <property type="project" value="TreeGrafter"/>
</dbReference>
<dbReference type="Proteomes" id="UP000193623">
    <property type="component" value="Unassembled WGS sequence"/>
</dbReference>
<dbReference type="InterPro" id="IPR006357">
    <property type="entry name" value="HAD-SF_hydro_IIA"/>
</dbReference>
<sequence>MTGVLNSLTEIAGQYDGIVLDQWGVLHDGTAPYPQALAAIDALARTGTRLAVLSNSGKRAAPNLARIADMGFNPDAFEVVMTSGEALWRDIHAGRIDAVRFHAIERSVGDAAHWAGGLDIDLVTLDQAQAVLLMGLPDGAILSDWVPMLDQLAARALPMYCSNPDLASPRGGGALVVSPGALAQAYAVRGGQVVYYGKPHLPIFRALETAMNSTRLLMVGDSLDHDIVGAHGVGWDSLLVQGGLYASAFAHGSEDAVLSKLCADKSVLPPTYRIGTLS</sequence>
<dbReference type="PANTHER" id="PTHR19288:SF90">
    <property type="entry name" value="OS08G0542600 PROTEIN"/>
    <property type="match status" value="1"/>
</dbReference>
<dbReference type="AlphaFoldDB" id="A0A1Y5SIW9"/>